<comment type="similarity">
    <text evidence="2">Belongs to the GatC family.</text>
</comment>
<dbReference type="EC" id="6.3.5.-" evidence="2"/>
<comment type="catalytic activity">
    <reaction evidence="2">
        <text>L-aspartyl-tRNA(Asn) + L-glutamine + ATP + H2O = L-asparaginyl-tRNA(Asn) + L-glutamate + ADP + phosphate + 2 H(+)</text>
        <dbReference type="Rhea" id="RHEA:14513"/>
        <dbReference type="Rhea" id="RHEA-COMP:9674"/>
        <dbReference type="Rhea" id="RHEA-COMP:9677"/>
        <dbReference type="ChEBI" id="CHEBI:15377"/>
        <dbReference type="ChEBI" id="CHEBI:15378"/>
        <dbReference type="ChEBI" id="CHEBI:29985"/>
        <dbReference type="ChEBI" id="CHEBI:30616"/>
        <dbReference type="ChEBI" id="CHEBI:43474"/>
        <dbReference type="ChEBI" id="CHEBI:58359"/>
        <dbReference type="ChEBI" id="CHEBI:78515"/>
        <dbReference type="ChEBI" id="CHEBI:78516"/>
        <dbReference type="ChEBI" id="CHEBI:456216"/>
    </reaction>
</comment>
<dbReference type="GO" id="GO:0070681">
    <property type="term" value="P:glutaminyl-tRNAGln biosynthesis via transamidation"/>
    <property type="evidence" value="ECO:0007669"/>
    <property type="project" value="TreeGrafter"/>
</dbReference>
<organism evidence="3">
    <name type="scientific">Desulfacinum infernum</name>
    <dbReference type="NCBI Taxonomy" id="35837"/>
    <lineage>
        <taxon>Bacteria</taxon>
        <taxon>Pseudomonadati</taxon>
        <taxon>Thermodesulfobacteriota</taxon>
        <taxon>Syntrophobacteria</taxon>
        <taxon>Syntrophobacterales</taxon>
        <taxon>Syntrophobacteraceae</taxon>
        <taxon>Desulfacinum</taxon>
    </lineage>
</organism>
<reference evidence="3" key="1">
    <citation type="journal article" date="2020" name="mSystems">
        <title>Genome- and Community-Level Interaction Insights into Carbon Utilization and Element Cycling Functions of Hydrothermarchaeota in Hydrothermal Sediment.</title>
        <authorList>
            <person name="Zhou Z."/>
            <person name="Liu Y."/>
            <person name="Xu W."/>
            <person name="Pan J."/>
            <person name="Luo Z.H."/>
            <person name="Li M."/>
        </authorList>
    </citation>
    <scope>NUCLEOTIDE SEQUENCE [LARGE SCALE GENOMIC DNA]</scope>
    <source>
        <strain evidence="3">SpSt-456</strain>
    </source>
</reference>
<proteinExistence type="inferred from homology"/>
<dbReference type="EMBL" id="DSTK01000005">
    <property type="protein sequence ID" value="HFK95829.1"/>
    <property type="molecule type" value="Genomic_DNA"/>
</dbReference>
<evidence type="ECO:0000256" key="1">
    <source>
        <dbReference type="ARBA" id="ARBA00022840"/>
    </source>
</evidence>
<comment type="caution">
    <text evidence="3">The sequence shown here is derived from an EMBL/GenBank/DDBJ whole genome shotgun (WGS) entry which is preliminary data.</text>
</comment>
<keyword evidence="2" id="KW-0436">Ligase</keyword>
<dbReference type="Gene3D" id="1.10.20.60">
    <property type="entry name" value="Glu-tRNAGln amidotransferase C subunit, N-terminal domain"/>
    <property type="match status" value="1"/>
</dbReference>
<keyword evidence="2" id="KW-0648">Protein biosynthesis</keyword>
<dbReference type="Pfam" id="PF02686">
    <property type="entry name" value="GatC"/>
    <property type="match status" value="1"/>
</dbReference>
<comment type="function">
    <text evidence="2">Allows the formation of correctly charged Asn-tRNA(Asn) or Gln-tRNA(Gln) through the transamidation of misacylated Asp-tRNA(Asn) or Glu-tRNA(Gln) in organisms which lack either or both of asparaginyl-tRNA or glutaminyl-tRNA synthetases. The reaction takes place in the presence of glutamine and ATP through an activated phospho-Asp-tRNA(Asn) or phospho-Glu-tRNA(Gln).</text>
</comment>
<dbReference type="HAMAP" id="MF_00122">
    <property type="entry name" value="GatC"/>
    <property type="match status" value="1"/>
</dbReference>
<keyword evidence="1 2" id="KW-0067">ATP-binding</keyword>
<name>A0A832EHV9_9BACT</name>
<gene>
    <name evidence="2 3" type="primary">gatC</name>
    <name evidence="3" type="ORF">ENS06_00725</name>
</gene>
<dbReference type="InterPro" id="IPR036113">
    <property type="entry name" value="Asp/Glu-ADT_sf_sub_c"/>
</dbReference>
<evidence type="ECO:0000313" key="3">
    <source>
        <dbReference type="EMBL" id="HFK95829.1"/>
    </source>
</evidence>
<dbReference type="AlphaFoldDB" id="A0A832EHV9"/>
<sequence length="95" mass="10792">MEKISREEVRHVAELARLRLDADEELAMTRHLNMILAYMDKLNEVDTSDVPPTTHAIPLENVFRPDQVRDSLDRDRALANAPQSDGANFVVPKVI</sequence>
<dbReference type="NCBIfam" id="TIGR00135">
    <property type="entry name" value="gatC"/>
    <property type="match status" value="1"/>
</dbReference>
<evidence type="ECO:0000256" key="2">
    <source>
        <dbReference type="HAMAP-Rule" id="MF_00122"/>
    </source>
</evidence>
<dbReference type="InterPro" id="IPR003837">
    <property type="entry name" value="GatC"/>
</dbReference>
<keyword evidence="2" id="KW-0547">Nucleotide-binding</keyword>
<protein>
    <recommendedName>
        <fullName evidence="2">Aspartyl/glutamyl-tRNA(Asn/Gln) amidotransferase subunit C</fullName>
        <shortName evidence="2">Asp/Glu-ADT subunit C</shortName>
        <ecNumber evidence="2">6.3.5.-</ecNumber>
    </recommendedName>
</protein>
<dbReference type="GO" id="GO:0016740">
    <property type="term" value="F:transferase activity"/>
    <property type="evidence" value="ECO:0007669"/>
    <property type="project" value="UniProtKB-KW"/>
</dbReference>
<dbReference type="GO" id="GO:0050567">
    <property type="term" value="F:glutaminyl-tRNA synthase (glutamine-hydrolyzing) activity"/>
    <property type="evidence" value="ECO:0007669"/>
    <property type="project" value="UniProtKB-UniRule"/>
</dbReference>
<dbReference type="PANTHER" id="PTHR15004">
    <property type="entry name" value="GLUTAMYL-TRNA(GLN) AMIDOTRANSFERASE SUBUNIT C, MITOCHONDRIAL"/>
    <property type="match status" value="1"/>
</dbReference>
<dbReference type="PANTHER" id="PTHR15004:SF0">
    <property type="entry name" value="GLUTAMYL-TRNA(GLN) AMIDOTRANSFERASE SUBUNIT C, MITOCHONDRIAL"/>
    <property type="match status" value="1"/>
</dbReference>
<dbReference type="GO" id="GO:0006412">
    <property type="term" value="P:translation"/>
    <property type="evidence" value="ECO:0007669"/>
    <property type="project" value="UniProtKB-UniRule"/>
</dbReference>
<comment type="catalytic activity">
    <reaction evidence="2">
        <text>L-glutamyl-tRNA(Gln) + L-glutamine + ATP + H2O = L-glutaminyl-tRNA(Gln) + L-glutamate + ADP + phosphate + H(+)</text>
        <dbReference type="Rhea" id="RHEA:17521"/>
        <dbReference type="Rhea" id="RHEA-COMP:9681"/>
        <dbReference type="Rhea" id="RHEA-COMP:9684"/>
        <dbReference type="ChEBI" id="CHEBI:15377"/>
        <dbReference type="ChEBI" id="CHEBI:15378"/>
        <dbReference type="ChEBI" id="CHEBI:29985"/>
        <dbReference type="ChEBI" id="CHEBI:30616"/>
        <dbReference type="ChEBI" id="CHEBI:43474"/>
        <dbReference type="ChEBI" id="CHEBI:58359"/>
        <dbReference type="ChEBI" id="CHEBI:78520"/>
        <dbReference type="ChEBI" id="CHEBI:78521"/>
        <dbReference type="ChEBI" id="CHEBI:456216"/>
    </reaction>
</comment>
<dbReference type="GO" id="GO:0006450">
    <property type="term" value="P:regulation of translational fidelity"/>
    <property type="evidence" value="ECO:0007669"/>
    <property type="project" value="InterPro"/>
</dbReference>
<keyword evidence="3" id="KW-0808">Transferase</keyword>
<dbReference type="GO" id="GO:0005524">
    <property type="term" value="F:ATP binding"/>
    <property type="evidence" value="ECO:0007669"/>
    <property type="project" value="UniProtKB-KW"/>
</dbReference>
<dbReference type="SUPFAM" id="SSF141000">
    <property type="entry name" value="Glu-tRNAGln amidotransferase C subunit"/>
    <property type="match status" value="1"/>
</dbReference>
<accession>A0A832EHV9</accession>
<comment type="subunit">
    <text evidence="2">Heterotrimer of A, B and C subunits.</text>
</comment>